<organism evidence="4 5">
    <name type="scientific">Fistulifera solaris</name>
    <name type="common">Oleaginous diatom</name>
    <dbReference type="NCBI Taxonomy" id="1519565"/>
    <lineage>
        <taxon>Eukaryota</taxon>
        <taxon>Sar</taxon>
        <taxon>Stramenopiles</taxon>
        <taxon>Ochrophyta</taxon>
        <taxon>Bacillariophyta</taxon>
        <taxon>Bacillariophyceae</taxon>
        <taxon>Bacillariophycidae</taxon>
        <taxon>Naviculales</taxon>
        <taxon>Naviculaceae</taxon>
        <taxon>Fistulifera</taxon>
    </lineage>
</organism>
<sequence length="304" mass="34724">MWRGKRWLRLIALCFPLLQINAFSPSTSRTPKRISTQTSAENAEFSRTTEASTSWNVQINEFFKKPVPPAILDYIALRTVNNVEEGVIGKLTSPPGEPGVPRPLWLVILGSAPSGLLWYGYYKFAVEEELLEMEIREGKTPKGLGGYGTLGPFVYGCLLGPVAYILHLPGGMNWSNLGIVFIYYTQFVLYDRVNELYREEGLQEPLSLWWTLPIFFPFDLIVGLRQVHFLSQYWYRKRNMEAPIDSVVDFFPFIGAPRFTWVEFFLTPALWCKLLSNVDDIDPKTLPEPIQLFLALGQTNQTKA</sequence>
<evidence type="ECO:0000256" key="3">
    <source>
        <dbReference type="SAM" id="SignalP"/>
    </source>
</evidence>
<feature type="signal peptide" evidence="3">
    <location>
        <begin position="1"/>
        <end position="22"/>
    </location>
</feature>
<gene>
    <name evidence="4" type="ORF">FisN_4Hh361</name>
</gene>
<keyword evidence="5" id="KW-1185">Reference proteome</keyword>
<proteinExistence type="predicted"/>
<feature type="transmembrane region" description="Helical" evidence="2">
    <location>
        <begin position="143"/>
        <end position="166"/>
    </location>
</feature>
<accession>A0A1Z5KRA9</accession>
<evidence type="ECO:0000256" key="1">
    <source>
        <dbReference type="SAM" id="MobiDB-lite"/>
    </source>
</evidence>
<keyword evidence="3" id="KW-0732">Signal</keyword>
<evidence type="ECO:0000313" key="4">
    <source>
        <dbReference type="EMBL" id="GAX28448.1"/>
    </source>
</evidence>
<keyword evidence="2" id="KW-1133">Transmembrane helix</keyword>
<evidence type="ECO:0000313" key="5">
    <source>
        <dbReference type="Proteomes" id="UP000198406"/>
    </source>
</evidence>
<feature type="region of interest" description="Disordered" evidence="1">
    <location>
        <begin position="26"/>
        <end position="47"/>
    </location>
</feature>
<keyword evidence="2" id="KW-0472">Membrane</keyword>
<evidence type="ECO:0000256" key="2">
    <source>
        <dbReference type="SAM" id="Phobius"/>
    </source>
</evidence>
<name>A0A1Z5KRA9_FISSO</name>
<dbReference type="EMBL" id="BDSP01000273">
    <property type="protein sequence ID" value="GAX28448.1"/>
    <property type="molecule type" value="Genomic_DNA"/>
</dbReference>
<dbReference type="OrthoDB" id="40111at2759"/>
<protein>
    <recommendedName>
        <fullName evidence="6">Protein Mpv17</fullName>
    </recommendedName>
</protein>
<keyword evidence="2" id="KW-0812">Transmembrane</keyword>
<reference evidence="4 5" key="1">
    <citation type="journal article" date="2015" name="Plant Cell">
        <title>Oil accumulation by the oleaginous diatom Fistulifera solaris as revealed by the genome and transcriptome.</title>
        <authorList>
            <person name="Tanaka T."/>
            <person name="Maeda Y."/>
            <person name="Veluchamy A."/>
            <person name="Tanaka M."/>
            <person name="Abida H."/>
            <person name="Marechal E."/>
            <person name="Bowler C."/>
            <person name="Muto M."/>
            <person name="Sunaga Y."/>
            <person name="Tanaka M."/>
            <person name="Yoshino T."/>
            <person name="Taniguchi T."/>
            <person name="Fukuda Y."/>
            <person name="Nemoto M."/>
            <person name="Matsumoto M."/>
            <person name="Wong P.S."/>
            <person name="Aburatani S."/>
            <person name="Fujibuchi W."/>
        </authorList>
    </citation>
    <scope>NUCLEOTIDE SEQUENCE [LARGE SCALE GENOMIC DNA]</scope>
    <source>
        <strain evidence="4 5">JPCC DA0580</strain>
    </source>
</reference>
<dbReference type="InParanoid" id="A0A1Z5KRA9"/>
<dbReference type="AlphaFoldDB" id="A0A1Z5KRA9"/>
<feature type="transmembrane region" description="Helical" evidence="2">
    <location>
        <begin position="208"/>
        <end position="230"/>
    </location>
</feature>
<feature type="chain" id="PRO_5012871097" description="Protein Mpv17" evidence="3">
    <location>
        <begin position="23"/>
        <end position="304"/>
    </location>
</feature>
<comment type="caution">
    <text evidence="4">The sequence shown here is derived from an EMBL/GenBank/DDBJ whole genome shotgun (WGS) entry which is preliminary data.</text>
</comment>
<dbReference type="Proteomes" id="UP000198406">
    <property type="component" value="Unassembled WGS sequence"/>
</dbReference>
<evidence type="ECO:0008006" key="6">
    <source>
        <dbReference type="Google" id="ProtNLM"/>
    </source>
</evidence>